<dbReference type="FunFam" id="3.40.47.10:FF:000019">
    <property type="entry name" value="Polyketide synthase type I"/>
    <property type="match status" value="1"/>
</dbReference>
<dbReference type="SMART" id="SM01294">
    <property type="entry name" value="PKS_PP_betabranch"/>
    <property type="match status" value="1"/>
</dbReference>
<evidence type="ECO:0000313" key="8">
    <source>
        <dbReference type="EMBL" id="NDY82140.1"/>
    </source>
</evidence>
<dbReference type="Gene3D" id="3.40.366.10">
    <property type="entry name" value="Malonyl-Coenzyme A Acyl Carrier Protein, domain 2"/>
    <property type="match status" value="1"/>
</dbReference>
<feature type="compositionally biased region" description="Polar residues" evidence="5">
    <location>
        <begin position="1563"/>
        <end position="1577"/>
    </location>
</feature>
<dbReference type="InterPro" id="IPR016039">
    <property type="entry name" value="Thiolase-like"/>
</dbReference>
<dbReference type="PANTHER" id="PTHR43775:SF37">
    <property type="entry name" value="SI:DKEY-61P9.11"/>
    <property type="match status" value="1"/>
</dbReference>
<dbReference type="Pfam" id="PF08659">
    <property type="entry name" value="KR"/>
    <property type="match status" value="1"/>
</dbReference>
<dbReference type="Pfam" id="PF02801">
    <property type="entry name" value="Ketoacyl-synt_C"/>
    <property type="match status" value="1"/>
</dbReference>
<comment type="function">
    <text evidence="4">Involved in production of the polyketide antibiotic thailandamide.</text>
</comment>
<dbReference type="EMBL" id="JAAGRN010000002">
    <property type="protein sequence ID" value="NDY82140.1"/>
    <property type="molecule type" value="Genomic_DNA"/>
</dbReference>
<dbReference type="Gene3D" id="1.10.1200.10">
    <property type="entry name" value="ACP-like"/>
    <property type="match status" value="1"/>
</dbReference>
<accession>A0A6B2QUV4</accession>
<dbReference type="CDD" id="cd05274">
    <property type="entry name" value="KR_FAS_SDR_x"/>
    <property type="match status" value="1"/>
</dbReference>
<feature type="domain" description="Ketosynthase family 3 (KS3)" evidence="7">
    <location>
        <begin position="31"/>
        <end position="457"/>
    </location>
</feature>
<dbReference type="InterPro" id="IPR014043">
    <property type="entry name" value="Acyl_transferase_dom"/>
</dbReference>
<evidence type="ECO:0000256" key="4">
    <source>
        <dbReference type="ARBA" id="ARBA00054155"/>
    </source>
</evidence>
<dbReference type="Pfam" id="PF00550">
    <property type="entry name" value="PP-binding"/>
    <property type="match status" value="1"/>
</dbReference>
<keyword evidence="2" id="KW-0597">Phosphoprotein</keyword>
<evidence type="ECO:0000259" key="7">
    <source>
        <dbReference type="PROSITE" id="PS52004"/>
    </source>
</evidence>
<dbReference type="SUPFAM" id="SSF55048">
    <property type="entry name" value="Probable ACP-binding domain of malonyl-CoA ACP transacylase"/>
    <property type="match status" value="1"/>
</dbReference>
<dbReference type="InterPro" id="IPR016035">
    <property type="entry name" value="Acyl_Trfase/lysoPLipase"/>
</dbReference>
<evidence type="ECO:0000256" key="3">
    <source>
        <dbReference type="ARBA" id="ARBA00022679"/>
    </source>
</evidence>
<dbReference type="GO" id="GO:0006633">
    <property type="term" value="P:fatty acid biosynthetic process"/>
    <property type="evidence" value="ECO:0007669"/>
    <property type="project" value="InterPro"/>
</dbReference>
<dbReference type="PROSITE" id="PS00606">
    <property type="entry name" value="KS3_1"/>
    <property type="match status" value="1"/>
</dbReference>
<feature type="domain" description="Carrier" evidence="6">
    <location>
        <begin position="1480"/>
        <end position="1555"/>
    </location>
</feature>
<dbReference type="InterPro" id="IPR014031">
    <property type="entry name" value="Ketoacyl_synth_C"/>
</dbReference>
<keyword evidence="1" id="KW-0596">Phosphopantetheine</keyword>
<dbReference type="InterPro" id="IPR020841">
    <property type="entry name" value="PKS_Beta-ketoAc_synthase_dom"/>
</dbReference>
<dbReference type="SMART" id="SM00822">
    <property type="entry name" value="PKS_KR"/>
    <property type="match status" value="1"/>
</dbReference>
<organism evidence="8">
    <name type="scientific">Sheuella amnicola</name>
    <dbReference type="NCBI Taxonomy" id="2707330"/>
    <lineage>
        <taxon>Bacteria</taxon>
        <taxon>Pseudomonadati</taxon>
        <taxon>Pseudomonadota</taxon>
        <taxon>Betaproteobacteria</taxon>
        <taxon>Burkholderiales</taxon>
        <taxon>Alcaligenaceae</taxon>
        <taxon>Sheuella</taxon>
    </lineage>
</organism>
<protein>
    <submittedName>
        <fullName evidence="8">SDR family NAD(P)-dependent oxidoreductase</fullName>
    </submittedName>
</protein>
<dbReference type="Pfam" id="PF22621">
    <property type="entry name" value="CurL-like_PKS_C"/>
    <property type="match status" value="1"/>
</dbReference>
<sequence length="1610" mass="178172">MTENNLSAVKQALLALQAAQKKIDSLEKQKSEPIAIIGMACRFPGNIHSPDDFWNLLVSGKETIAEIPDSRWNSQDYYSSNYDEAGKIITRQGSFFTNVQESDPAFFDISPKEAKSMDPQQHMLLEVCWESLEHANIVPQSLSGSKTGVFIGICNQDYSHLSMARDKKSIDSYMTTGMAHSVASGRLSYTLGLEGPCIAIDTACSSSLVAVHLACQSLRNQECDLAITGGVNLTLSPETSIDFSRNRMLSPDGKCKAFSAEANGFGRGEGCGLIVLKRLSDVDVARDQVLAIVRGSAVNQDGASSGLTAPNGPSQQRVIKDALKNAQLQPDQIDYVEAHGTGTNLGDPIEIGALAEVFSRGRSVERPLYIGSVKTNVGHMEGAAGISGLMKVVLALQHKVLPAHLNCHNQNPQIPWDQLPFEITHQKKEWGVVNRSRIAGVSSFGFSGTNSHVILEEAPSEIHTPEAPITGLNQKYHLLNISARSPQALKTQVKQFIERIEQLPEDNLPTFCLAANVNRTHFENRLSIIAKSKNELLEKLKACLNNQTPNLVFDNKVSLNTQAPKVAWLFTGQGSQYPGMGKEFFDLEPVFKDSLLKCSTILDPIIKRSLVDLIFGDHPDELNQTLYTQPALFALEYSLAQLWLSWGIKPDVVAGHSVGEYVAACIAGVFSVEDGLKLIAERARLMHQLKEAGAMVAIFASETKVSDLIKEQSSHEVLDIAGINTSNETVVSGKLDSIKKLIATLETNKINYRELTVSHAFHSALMEPMLDEFMGFAQKIKFNPLSIPLLSNLSGDFAGEEIHTPEYWRNHIRQAVQFTKITEQLVAGDFDLIMEMGPQPILLGMIGQNEHLHQIGLLPSLRKNKAAGETTVETLARLHLAGVPIDWKHVYPSMSAKSIALPTYPFQRQRYWINARTTTESEDNTNSFAMLDLIKEGDLQKISSHLKSKIQFEEKENDLIKRICQALVDEYQASQHQDQRIFYSPVWQKKLIPTMVTDGKDHAHRHLIFAPNIDSIPEQALNGSLSSNIYIMLGQSYDKKSESLWIINENEPNDYVKVIKELSQTIELASICLLWSEWWNEKNFNSSFGEQILLNAININRALTNLQLSLALWFLIKTPSSSDMANVALPFSSLLNGFSRSLFLENPSIKGGVIEYDDAASQYVFSEIVSQSQEEHVRLIGGNRFVSRLERTDFVQTNKFKLNENAAYVITGGTGSLGLHTARFLASKHAKEVILLGRKGPTAEAQRAIQEIEEMGTQVLFMPCDIAQAAQVKKVFDYLLKNKREVKGIFHAAGIASPSLCRDLDSATLHQMFESKVQGTWNLHEQTKHLALDFFVLYSSISSLIGSVELAHYSAANAFMDGLASYRRSLGLPALSINWGPWDNGGMVQNTAGSNKVFSSGFTPLKSVEALTALEQALTSDRHQLAIVKVDWDKLNEVYSARMQQHIFDLLISNPSESETMEVPALLQSLQEMPAWNRSEALIEFLTQQVCMLLEIADSTLVDTKRGFFDYGMGSLMAVELRSRLEKQLGCKLPPSTIFDFPTIEQLSKYLLSLLFDDSKQDNQMTTRQPASDSGITSKEIGSGTALSDSEIAALLDGELSSLIAPKDKK</sequence>
<dbReference type="Gene3D" id="3.40.47.10">
    <property type="match status" value="1"/>
</dbReference>
<dbReference type="InterPro" id="IPR050091">
    <property type="entry name" value="PKS_NRPS_Biosynth_Enz"/>
</dbReference>
<comment type="caution">
    <text evidence="8">The sequence shown here is derived from an EMBL/GenBank/DDBJ whole genome shotgun (WGS) entry which is preliminary data.</text>
</comment>
<dbReference type="Pfam" id="PF00698">
    <property type="entry name" value="Acyl_transf_1"/>
    <property type="match status" value="1"/>
</dbReference>
<proteinExistence type="predicted"/>
<dbReference type="GO" id="GO:0004315">
    <property type="term" value="F:3-oxoacyl-[acyl-carrier-protein] synthase activity"/>
    <property type="evidence" value="ECO:0007669"/>
    <property type="project" value="InterPro"/>
</dbReference>
<dbReference type="SMART" id="SM00823">
    <property type="entry name" value="PKS_PP"/>
    <property type="match status" value="1"/>
</dbReference>
<dbReference type="Pfam" id="PF21394">
    <property type="entry name" value="Beta-ketacyl_N"/>
    <property type="match status" value="1"/>
</dbReference>
<dbReference type="InterPro" id="IPR009081">
    <property type="entry name" value="PP-bd_ACP"/>
</dbReference>
<dbReference type="CDD" id="cd00833">
    <property type="entry name" value="PKS"/>
    <property type="match status" value="1"/>
</dbReference>
<dbReference type="SUPFAM" id="SSF51735">
    <property type="entry name" value="NAD(P)-binding Rossmann-fold domains"/>
    <property type="match status" value="2"/>
</dbReference>
<evidence type="ECO:0000259" key="6">
    <source>
        <dbReference type="PROSITE" id="PS50075"/>
    </source>
</evidence>
<dbReference type="RefSeq" id="WP_163651465.1">
    <property type="nucleotide sequence ID" value="NZ_JAAGRN010000002.1"/>
</dbReference>
<evidence type="ECO:0000256" key="5">
    <source>
        <dbReference type="SAM" id="MobiDB-lite"/>
    </source>
</evidence>
<dbReference type="InterPro" id="IPR020806">
    <property type="entry name" value="PKS_PP-bd"/>
</dbReference>
<dbReference type="SMART" id="SM00827">
    <property type="entry name" value="PKS_AT"/>
    <property type="match status" value="1"/>
</dbReference>
<dbReference type="InterPro" id="IPR016036">
    <property type="entry name" value="Malonyl_transacylase_ACP-bd"/>
</dbReference>
<dbReference type="InterPro" id="IPR018201">
    <property type="entry name" value="Ketoacyl_synth_AS"/>
</dbReference>
<dbReference type="InterPro" id="IPR013968">
    <property type="entry name" value="PKS_KR"/>
</dbReference>
<evidence type="ECO:0000256" key="1">
    <source>
        <dbReference type="ARBA" id="ARBA00022450"/>
    </source>
</evidence>
<dbReference type="SUPFAM" id="SSF47336">
    <property type="entry name" value="ACP-like"/>
    <property type="match status" value="1"/>
</dbReference>
<reference evidence="8" key="1">
    <citation type="submission" date="2020-02" db="EMBL/GenBank/DDBJ databases">
        <authorList>
            <person name="Chen W.-M."/>
        </authorList>
    </citation>
    <scope>NUCLEOTIDE SEQUENCE</scope>
    <source>
        <strain evidence="8">NBD-18</strain>
    </source>
</reference>
<dbReference type="Gene3D" id="3.40.50.720">
    <property type="entry name" value="NAD(P)-binding Rossmann-like Domain"/>
    <property type="match status" value="1"/>
</dbReference>
<dbReference type="Gene3D" id="3.30.70.3290">
    <property type="match status" value="1"/>
</dbReference>
<dbReference type="Pfam" id="PF00109">
    <property type="entry name" value="ketoacyl-synt"/>
    <property type="match status" value="1"/>
</dbReference>
<gene>
    <name evidence="8" type="ORF">G3I67_02740</name>
</gene>
<evidence type="ECO:0000256" key="2">
    <source>
        <dbReference type="ARBA" id="ARBA00022553"/>
    </source>
</evidence>
<dbReference type="SMART" id="SM00825">
    <property type="entry name" value="PKS_KS"/>
    <property type="match status" value="1"/>
</dbReference>
<dbReference type="InterPro" id="IPR049490">
    <property type="entry name" value="C883_1060-like_KR_N"/>
</dbReference>
<feature type="region of interest" description="Disordered" evidence="5">
    <location>
        <begin position="1563"/>
        <end position="1583"/>
    </location>
</feature>
<dbReference type="SUPFAM" id="SSF52151">
    <property type="entry name" value="FabD/lysophospholipase-like"/>
    <property type="match status" value="1"/>
</dbReference>
<name>A0A6B2QUV4_9BURK</name>
<keyword evidence="3" id="KW-0808">Transferase</keyword>
<dbReference type="PANTHER" id="PTHR43775">
    <property type="entry name" value="FATTY ACID SYNTHASE"/>
    <property type="match status" value="1"/>
</dbReference>
<dbReference type="InterPro" id="IPR014030">
    <property type="entry name" value="Ketoacyl_synth_N"/>
</dbReference>
<dbReference type="GO" id="GO:0004312">
    <property type="term" value="F:fatty acid synthase activity"/>
    <property type="evidence" value="ECO:0007669"/>
    <property type="project" value="TreeGrafter"/>
</dbReference>
<dbReference type="SUPFAM" id="SSF53901">
    <property type="entry name" value="Thiolase-like"/>
    <property type="match status" value="1"/>
</dbReference>
<dbReference type="GO" id="GO:0031177">
    <property type="term" value="F:phosphopantetheine binding"/>
    <property type="evidence" value="ECO:0007669"/>
    <property type="project" value="InterPro"/>
</dbReference>
<dbReference type="InterPro" id="IPR036736">
    <property type="entry name" value="ACP-like_sf"/>
</dbReference>
<dbReference type="PROSITE" id="PS52004">
    <property type="entry name" value="KS3_2"/>
    <property type="match status" value="1"/>
</dbReference>
<dbReference type="InterPro" id="IPR057326">
    <property type="entry name" value="KR_dom"/>
</dbReference>
<dbReference type="InterPro" id="IPR001227">
    <property type="entry name" value="Ac_transferase_dom_sf"/>
</dbReference>
<dbReference type="InterPro" id="IPR036291">
    <property type="entry name" value="NAD(P)-bd_dom_sf"/>
</dbReference>
<dbReference type="PROSITE" id="PS50075">
    <property type="entry name" value="CARRIER"/>
    <property type="match status" value="1"/>
</dbReference>